<keyword evidence="3" id="KW-0812">Transmembrane</keyword>
<feature type="transmembrane region" description="Helical" evidence="3">
    <location>
        <begin position="184"/>
        <end position="202"/>
    </location>
</feature>
<dbReference type="InterPro" id="IPR018152">
    <property type="entry name" value="SOD_Cu/Zn_BS"/>
</dbReference>
<sequence length="205" mass="21627">MATSLYATIAVLVSVTLCYGKVYHAKCEIESSSGDPSVPLVGDLGLAYDDVKGKTTITGRLAGFKTDDNITEHGFHIHEHGKLGNQCKDAGGHYNPTNKTHGGPASAERHVGDLGNVKEDSSGEVQVNIEDSIVKLEGLNTVIGKAIVVHAKKDDFMSQPTGDAGGRLGCCVIEAASGGNRANFSFSSSLLVLATTYFLFLWQAN</sequence>
<comment type="catalytic activity">
    <reaction evidence="1">
        <text>2 superoxide + 2 H(+) = H2O2 + O2</text>
        <dbReference type="Rhea" id="RHEA:20696"/>
        <dbReference type="ChEBI" id="CHEBI:15378"/>
        <dbReference type="ChEBI" id="CHEBI:15379"/>
        <dbReference type="ChEBI" id="CHEBI:16240"/>
        <dbReference type="ChEBI" id="CHEBI:18421"/>
        <dbReference type="EC" id="1.15.1.1"/>
    </reaction>
</comment>
<dbReference type="GO" id="GO:0005507">
    <property type="term" value="F:copper ion binding"/>
    <property type="evidence" value="ECO:0007669"/>
    <property type="project" value="InterPro"/>
</dbReference>
<reference evidence="6" key="1">
    <citation type="submission" date="2013-07" db="EMBL/GenBank/DDBJ databases">
        <authorList>
            <person name="Won E.-J."/>
            <person name="Lee Y.-M."/>
            <person name="Lee J.-S."/>
        </authorList>
    </citation>
    <scope>NUCLEOTIDE SEQUENCE</scope>
</reference>
<evidence type="ECO:0000256" key="3">
    <source>
        <dbReference type="SAM" id="Phobius"/>
    </source>
</evidence>
<reference evidence="6" key="2">
    <citation type="journal article" date="2014" name="Ecotoxicol. Environ. Saf.">
        <title>Three novel superoxide dismutase genes identified in the marine polychaete Perinereis nuntia and their differential responses to single and combined metal exposures.</title>
        <authorList>
            <person name="Won E.J."/>
            <person name="Ra K."/>
            <person name="Kim K.T."/>
            <person name="Lee J.S."/>
            <person name="Lee Y.M."/>
        </authorList>
    </citation>
    <scope>NUCLEOTIDE SEQUENCE</scope>
</reference>
<proteinExistence type="evidence at transcript level"/>
<accession>A0A096X912</accession>
<organism evidence="6">
    <name type="scientific">Perinereis nuntia</name>
    <name type="common">Polychaete worm</name>
    <name type="synonym">Lycoris nuntia</name>
    <dbReference type="NCBI Taxonomy" id="460893"/>
    <lineage>
        <taxon>Eukaryota</taxon>
        <taxon>Metazoa</taxon>
        <taxon>Spiralia</taxon>
        <taxon>Lophotrochozoa</taxon>
        <taxon>Annelida</taxon>
        <taxon>Polychaeta</taxon>
        <taxon>Errantia</taxon>
        <taxon>Phyllodocida</taxon>
        <taxon>Nereididae</taxon>
        <taxon>Perinereis</taxon>
    </lineage>
</organism>
<evidence type="ECO:0000256" key="1">
    <source>
        <dbReference type="RuleBase" id="RU000393"/>
    </source>
</evidence>
<comment type="cofactor">
    <cofactor evidence="1">
        <name>Zn(2+)</name>
        <dbReference type="ChEBI" id="CHEBI:29105"/>
    </cofactor>
    <text evidence="1">Binds 1 zinc ion per subunit.</text>
</comment>
<dbReference type="PROSITE" id="PS00332">
    <property type="entry name" value="SOD_CU_ZN_2"/>
    <property type="match status" value="1"/>
</dbReference>
<keyword evidence="1" id="KW-0479">Metal-binding</keyword>
<feature type="signal peptide" evidence="4">
    <location>
        <begin position="1"/>
        <end position="20"/>
    </location>
</feature>
<dbReference type="CDD" id="cd00305">
    <property type="entry name" value="Cu-Zn_Superoxide_Dismutase"/>
    <property type="match status" value="1"/>
</dbReference>
<dbReference type="AlphaFoldDB" id="A0A096X912"/>
<evidence type="ECO:0000256" key="4">
    <source>
        <dbReference type="SAM" id="SignalP"/>
    </source>
</evidence>
<dbReference type="Pfam" id="PF00080">
    <property type="entry name" value="Sod_Cu"/>
    <property type="match status" value="1"/>
</dbReference>
<keyword evidence="3" id="KW-1133">Transmembrane helix</keyword>
<dbReference type="PRINTS" id="PR00068">
    <property type="entry name" value="CUZNDISMTASE"/>
</dbReference>
<keyword evidence="1" id="KW-0186">Copper</keyword>
<dbReference type="Gene3D" id="2.60.40.200">
    <property type="entry name" value="Superoxide dismutase, copper/zinc binding domain"/>
    <property type="match status" value="1"/>
</dbReference>
<dbReference type="PANTHER" id="PTHR10003">
    <property type="entry name" value="SUPEROXIDE DISMUTASE CU-ZN -RELATED"/>
    <property type="match status" value="1"/>
</dbReference>
<keyword evidence="1" id="KW-0862">Zinc</keyword>
<dbReference type="EMBL" id="KF471135">
    <property type="protein sequence ID" value="AHE13887.1"/>
    <property type="molecule type" value="mRNA"/>
</dbReference>
<dbReference type="SUPFAM" id="SSF49329">
    <property type="entry name" value="Cu,Zn superoxide dismutase-like"/>
    <property type="match status" value="1"/>
</dbReference>
<evidence type="ECO:0000259" key="5">
    <source>
        <dbReference type="Pfam" id="PF00080"/>
    </source>
</evidence>
<feature type="domain" description="Superoxide dismutase copper/zinc binding" evidence="5">
    <location>
        <begin position="52"/>
        <end position="173"/>
    </location>
</feature>
<feature type="region of interest" description="Disordered" evidence="2">
    <location>
        <begin position="90"/>
        <end position="111"/>
    </location>
</feature>
<evidence type="ECO:0000256" key="2">
    <source>
        <dbReference type="SAM" id="MobiDB-lite"/>
    </source>
</evidence>
<comment type="cofactor">
    <cofactor evidence="1">
        <name>Cu cation</name>
        <dbReference type="ChEBI" id="CHEBI:23378"/>
    </cofactor>
    <text evidence="1">Binds 1 copper ion per subunit.</text>
</comment>
<dbReference type="GO" id="GO:0004784">
    <property type="term" value="F:superoxide dismutase activity"/>
    <property type="evidence" value="ECO:0007669"/>
    <property type="project" value="UniProtKB-EC"/>
</dbReference>
<dbReference type="InterPro" id="IPR024134">
    <property type="entry name" value="SOD_Cu/Zn_/chaperone"/>
</dbReference>
<name>A0A096X912_PERNU</name>
<evidence type="ECO:0000313" key="6">
    <source>
        <dbReference type="EMBL" id="AHE13887.1"/>
    </source>
</evidence>
<dbReference type="EC" id="1.15.1.1" evidence="1"/>
<keyword evidence="3" id="KW-0472">Membrane</keyword>
<dbReference type="InterPro" id="IPR036423">
    <property type="entry name" value="SOD-like_Cu/Zn_dom_sf"/>
</dbReference>
<keyword evidence="4" id="KW-0732">Signal</keyword>
<feature type="chain" id="PRO_5001931720" description="Superoxide dismutase [Cu-Zn]" evidence="4">
    <location>
        <begin position="21"/>
        <end position="205"/>
    </location>
</feature>
<comment type="function">
    <text evidence="1">Destroys radicals which are normally produced within the cells and which are toxic to biological systems.</text>
</comment>
<dbReference type="InterPro" id="IPR001424">
    <property type="entry name" value="SOD_Cu_Zn_dom"/>
</dbReference>
<protein>
    <recommendedName>
        <fullName evidence="1">Superoxide dismutase [Cu-Zn]</fullName>
        <ecNumber evidence="1">1.15.1.1</ecNumber>
    </recommendedName>
</protein>
<gene>
    <name evidence="6" type="primary">CuZnSOD1</name>
</gene>
<comment type="similarity">
    <text evidence="1">Belongs to the Cu-Zn superoxide dismutase family.</text>
</comment>
<keyword evidence="1" id="KW-0560">Oxidoreductase</keyword>